<protein>
    <submittedName>
        <fullName evidence="2">Uncharacterized protein</fullName>
    </submittedName>
</protein>
<evidence type="ECO:0000313" key="2">
    <source>
        <dbReference type="EMBL" id="KAL0631574.1"/>
    </source>
</evidence>
<comment type="caution">
    <text evidence="2">The sequence shown here is derived from an EMBL/GenBank/DDBJ whole genome shotgun (WGS) entry which is preliminary data.</text>
</comment>
<gene>
    <name evidence="2" type="ORF">Q9L58_009557</name>
</gene>
<dbReference type="Proteomes" id="UP001447188">
    <property type="component" value="Unassembled WGS sequence"/>
</dbReference>
<dbReference type="EMBL" id="JBBBZM010000234">
    <property type="protein sequence ID" value="KAL0631574.1"/>
    <property type="molecule type" value="Genomic_DNA"/>
</dbReference>
<keyword evidence="1" id="KW-0732">Signal</keyword>
<evidence type="ECO:0000256" key="1">
    <source>
        <dbReference type="SAM" id="SignalP"/>
    </source>
</evidence>
<evidence type="ECO:0000313" key="3">
    <source>
        <dbReference type="Proteomes" id="UP001447188"/>
    </source>
</evidence>
<keyword evidence="3" id="KW-1185">Reference proteome</keyword>
<feature type="signal peptide" evidence="1">
    <location>
        <begin position="1"/>
        <end position="20"/>
    </location>
</feature>
<feature type="chain" id="PRO_5045207873" evidence="1">
    <location>
        <begin position="21"/>
        <end position="111"/>
    </location>
</feature>
<proteinExistence type="predicted"/>
<name>A0ABR3G6J2_9PEZI</name>
<organism evidence="2 3">
    <name type="scientific">Discina gigas</name>
    <dbReference type="NCBI Taxonomy" id="1032678"/>
    <lineage>
        <taxon>Eukaryota</taxon>
        <taxon>Fungi</taxon>
        <taxon>Dikarya</taxon>
        <taxon>Ascomycota</taxon>
        <taxon>Pezizomycotina</taxon>
        <taxon>Pezizomycetes</taxon>
        <taxon>Pezizales</taxon>
        <taxon>Discinaceae</taxon>
        <taxon>Discina</taxon>
    </lineage>
</organism>
<reference evidence="2 3" key="1">
    <citation type="submission" date="2024-02" db="EMBL/GenBank/DDBJ databases">
        <title>Discinaceae phylogenomics.</title>
        <authorList>
            <person name="Dirks A.C."/>
            <person name="James T.Y."/>
        </authorList>
    </citation>
    <scope>NUCLEOTIDE SEQUENCE [LARGE SCALE GENOMIC DNA]</scope>
    <source>
        <strain evidence="2 3">ACD0624</strain>
    </source>
</reference>
<sequence length="111" mass="11984">MRLLIQILLTFTAFYGLTFALDCDQDIADTCVEAGAEVYNACGQDAENDAELSECECAALYAEYSCYFTCTDDPARETYLDQLVAGCTQFETDSEAVTAALADPIGFVAGQ</sequence>
<accession>A0ABR3G6J2</accession>